<dbReference type="CDD" id="cd05266">
    <property type="entry name" value="SDR_a4"/>
    <property type="match status" value="1"/>
</dbReference>
<sequence length="272" mass="30909">MKNKQISILGCGWLGLPLAKHFIAKNYTVKGSTTSAEKVETLKEVGIQPYVFTLGTTENDELLIDFFKNSDVIVINFPPKRVPNIEEIYQKQIQTILPFTNETQRVIFVSSTSVYQNTNDWVTEDQHNQPEKASGKAVFAVENLLKATLKNRLTILRFAGLFGYDRVPRRFLANKKDVANGKAPINMIHQDDCIGLIQAITDRNVWGEIINGCADEHPLREEFYTLAAKKIGLTPPKFKDTDEVSFKKIANMKSKELLDYSYQYPDPMVFVI</sequence>
<dbReference type="PANTHER" id="PTHR48079:SF6">
    <property type="entry name" value="NAD(P)-BINDING DOMAIN-CONTAINING PROTEIN-RELATED"/>
    <property type="match status" value="1"/>
</dbReference>
<dbReference type="EMBL" id="ABIB01000005">
    <property type="protein sequence ID" value="EDP96125.1"/>
    <property type="molecule type" value="Genomic_DNA"/>
</dbReference>
<protein>
    <submittedName>
        <fullName evidence="2">NAD dependent epimerase/dehydratase family protein</fullName>
    </submittedName>
</protein>
<dbReference type="PANTHER" id="PTHR48079">
    <property type="entry name" value="PROTEIN YEEZ"/>
    <property type="match status" value="1"/>
</dbReference>
<evidence type="ECO:0000313" key="3">
    <source>
        <dbReference type="Proteomes" id="UP000002945"/>
    </source>
</evidence>
<proteinExistence type="predicted"/>
<reference evidence="2 3" key="1">
    <citation type="journal article" date="2011" name="J. Bacteriol.">
        <title>Genome sequence of the algicidal bacterium Kordia algicida OT-1.</title>
        <authorList>
            <person name="Lee H.S."/>
            <person name="Kang S.G."/>
            <person name="Kwon K.K."/>
            <person name="Lee J.H."/>
            <person name="Kim S.J."/>
        </authorList>
    </citation>
    <scope>NUCLEOTIDE SEQUENCE [LARGE SCALE GENOMIC DNA]</scope>
    <source>
        <strain evidence="2 3">OT-1</strain>
    </source>
</reference>
<comment type="caution">
    <text evidence="2">The sequence shown here is derived from an EMBL/GenBank/DDBJ whole genome shotgun (WGS) entry which is preliminary data.</text>
</comment>
<feature type="domain" description="6-phosphogluconate dehydrogenase NADP-binding" evidence="1">
    <location>
        <begin position="5"/>
        <end position="120"/>
    </location>
</feature>
<keyword evidence="3" id="KW-1185">Reference proteome</keyword>
<dbReference type="OrthoDB" id="751203at2"/>
<dbReference type="RefSeq" id="WP_007094195.1">
    <property type="nucleotide sequence ID" value="NZ_CP142125.1"/>
</dbReference>
<evidence type="ECO:0000313" key="2">
    <source>
        <dbReference type="EMBL" id="EDP96125.1"/>
    </source>
</evidence>
<gene>
    <name evidence="2" type="ORF">KAOT1_08148</name>
</gene>
<dbReference type="HOGENOM" id="CLU_007383_11_1_10"/>
<dbReference type="InterPro" id="IPR051783">
    <property type="entry name" value="NAD(P)-dependent_oxidoreduct"/>
</dbReference>
<dbReference type="STRING" id="391587.KAOT1_08148"/>
<name>A9DYF4_9FLAO</name>
<dbReference type="GO" id="GO:0004029">
    <property type="term" value="F:aldehyde dehydrogenase (NAD+) activity"/>
    <property type="evidence" value="ECO:0007669"/>
    <property type="project" value="TreeGrafter"/>
</dbReference>
<accession>A9DYF4</accession>
<dbReference type="Pfam" id="PF03446">
    <property type="entry name" value="NAD_binding_2"/>
    <property type="match status" value="1"/>
</dbReference>
<dbReference type="GO" id="GO:0005737">
    <property type="term" value="C:cytoplasm"/>
    <property type="evidence" value="ECO:0007669"/>
    <property type="project" value="TreeGrafter"/>
</dbReference>
<evidence type="ECO:0000259" key="1">
    <source>
        <dbReference type="Pfam" id="PF03446"/>
    </source>
</evidence>
<dbReference type="Proteomes" id="UP000002945">
    <property type="component" value="Unassembled WGS sequence"/>
</dbReference>
<organism evidence="2 3">
    <name type="scientific">Kordia algicida OT-1</name>
    <dbReference type="NCBI Taxonomy" id="391587"/>
    <lineage>
        <taxon>Bacteria</taxon>
        <taxon>Pseudomonadati</taxon>
        <taxon>Bacteroidota</taxon>
        <taxon>Flavobacteriia</taxon>
        <taxon>Flavobacteriales</taxon>
        <taxon>Flavobacteriaceae</taxon>
        <taxon>Kordia</taxon>
    </lineage>
</organism>
<dbReference type="eggNOG" id="COG0451">
    <property type="taxonomic scope" value="Bacteria"/>
</dbReference>
<dbReference type="InterPro" id="IPR006115">
    <property type="entry name" value="6PGDH_NADP-bd"/>
</dbReference>
<dbReference type="AlphaFoldDB" id="A9DYF4"/>
<dbReference type="SUPFAM" id="SSF51735">
    <property type="entry name" value="NAD(P)-binding Rossmann-fold domains"/>
    <property type="match status" value="1"/>
</dbReference>
<dbReference type="InterPro" id="IPR036291">
    <property type="entry name" value="NAD(P)-bd_dom_sf"/>
</dbReference>
<dbReference type="GO" id="GO:0050661">
    <property type="term" value="F:NADP binding"/>
    <property type="evidence" value="ECO:0007669"/>
    <property type="project" value="InterPro"/>
</dbReference>
<dbReference type="Gene3D" id="3.40.50.720">
    <property type="entry name" value="NAD(P)-binding Rossmann-like Domain"/>
    <property type="match status" value="1"/>
</dbReference>